<protein>
    <submittedName>
        <fullName evidence="3">Uncharacterized protein</fullName>
    </submittedName>
</protein>
<feature type="coiled-coil region" evidence="1">
    <location>
        <begin position="260"/>
        <end position="417"/>
    </location>
</feature>
<organism evidence="3 4">
    <name type="scientific">Salinirubellus salinus</name>
    <dbReference type="NCBI Taxonomy" id="1364945"/>
    <lineage>
        <taxon>Archaea</taxon>
        <taxon>Methanobacteriati</taxon>
        <taxon>Methanobacteriota</taxon>
        <taxon>Stenosarchaea group</taxon>
        <taxon>Halobacteria</taxon>
        <taxon>Halobacteriales</taxon>
        <taxon>Natronomonadaceae</taxon>
        <taxon>Salinirubellus</taxon>
    </lineage>
</organism>
<keyword evidence="1" id="KW-0175">Coiled coil</keyword>
<evidence type="ECO:0000313" key="4">
    <source>
        <dbReference type="Proteomes" id="UP001057580"/>
    </source>
</evidence>
<reference evidence="3" key="1">
    <citation type="submission" date="2022-09" db="EMBL/GenBank/DDBJ databases">
        <title>Diverse halophilic archaea isolated from saline environments.</title>
        <authorList>
            <person name="Cui H.-L."/>
        </authorList>
    </citation>
    <scope>NUCLEOTIDE SEQUENCE</scope>
    <source>
        <strain evidence="3">ZS-35-S2</strain>
    </source>
</reference>
<dbReference type="GeneID" id="74941786"/>
<dbReference type="AlphaFoldDB" id="A0A9E7R4Z7"/>
<feature type="region of interest" description="Disordered" evidence="2">
    <location>
        <begin position="175"/>
        <end position="198"/>
    </location>
</feature>
<sequence length="429" mass="46421">MSNADPAEVNVEVERDGVSVEKSFEPDDFPVPAIAFVVRSERDVAVKVRLSDEVPDDIEAEDIGFHPKYGADFWDNADGKLVFEREFEPGEEYTTVYGLRAKDTEAVERFLGEPELEEVSPGLDEEPEDAGEVVSNVMNESDSEASDDDLEAAIAAADAEEGGADDLESAIAAAEAGDSAPAVSTDDTATADPSSDPVSVEVEDVTATLAEEMRDGSVSDGDIETLRDALGVGEGSGSVEARISHLQTEISDLQAYTAALEEFLDENGEAQTLLAELQETVAEFDGRIQNLRDDVETVAAATDSIDEMESELSDLGSRVQSLDDRLENVSQNVTEVESSVNSLTSEFDGLRNEVDAVSREVDEVRDEMPEEDIEEMDQHLESLDERIDGLESELDRMEDLEAELDDLAQMRERMASVFGGAAGPGDDEE</sequence>
<proteinExistence type="predicted"/>
<name>A0A9E7R4Z7_9EURY</name>
<evidence type="ECO:0000256" key="2">
    <source>
        <dbReference type="SAM" id="MobiDB-lite"/>
    </source>
</evidence>
<dbReference type="SUPFAM" id="SSF57997">
    <property type="entry name" value="Tropomyosin"/>
    <property type="match status" value="1"/>
</dbReference>
<dbReference type="KEGG" id="ssai:N0B31_05150"/>
<keyword evidence="4" id="KW-1185">Reference proteome</keyword>
<dbReference type="RefSeq" id="WP_260594776.1">
    <property type="nucleotide sequence ID" value="NZ_CP104003.1"/>
</dbReference>
<accession>A0A9E7R4Z7</accession>
<dbReference type="EMBL" id="CP104003">
    <property type="protein sequence ID" value="UWM55672.1"/>
    <property type="molecule type" value="Genomic_DNA"/>
</dbReference>
<evidence type="ECO:0000256" key="1">
    <source>
        <dbReference type="SAM" id="Coils"/>
    </source>
</evidence>
<evidence type="ECO:0000313" key="3">
    <source>
        <dbReference type="EMBL" id="UWM55672.1"/>
    </source>
</evidence>
<dbReference type="Gene3D" id="1.10.287.1490">
    <property type="match status" value="1"/>
</dbReference>
<gene>
    <name evidence="3" type="ORF">N0B31_05150</name>
</gene>
<dbReference type="Proteomes" id="UP001057580">
    <property type="component" value="Chromosome"/>
</dbReference>